<sequence>MSDSPESVYKNTEWDDIPGAHRRTRPGTAPREQIYDTVLDAYGNQVSSKPANQPFLKGQRARLEHQARSAAQEESRRRRAVEKEKERQRKRASFGDDPPSLFPRIIIFILFLPFLCRFFTGSWDAGLGDELRPYFRKMEEWWPWRRELQEFTPLQLAFYDGTPDRPVYLAIAGEVYDVSKNRRVYGKGGSYNMMTGRDASRAFVTGCFETHLTHDVRGLSPDEMKGLEHWRSFFANHKDYHKIGHILNPLDPQTPIPPPCREEPDSAPGATANAHAHAKPAPVSHGS</sequence>
<feature type="region of interest" description="Disordered" evidence="2">
    <location>
        <begin position="252"/>
        <end position="287"/>
    </location>
</feature>
<dbReference type="InterPro" id="IPR050577">
    <property type="entry name" value="MAPR/NEUFC/NENF-like"/>
</dbReference>
<dbReference type="GO" id="GO:0012505">
    <property type="term" value="C:endomembrane system"/>
    <property type="evidence" value="ECO:0007669"/>
    <property type="project" value="TreeGrafter"/>
</dbReference>
<dbReference type="SUPFAM" id="SSF55856">
    <property type="entry name" value="Cytochrome b5-like heme/steroid binding domain"/>
    <property type="match status" value="1"/>
</dbReference>
<evidence type="ECO:0000313" key="5">
    <source>
        <dbReference type="Proteomes" id="UP000289152"/>
    </source>
</evidence>
<reference evidence="4 5" key="1">
    <citation type="submission" date="2016-06" db="EMBL/GenBank/DDBJ databases">
        <title>Evolution of pathogenesis and genome organization in the Tremellales.</title>
        <authorList>
            <person name="Cuomo C."/>
            <person name="Litvintseva A."/>
            <person name="Heitman J."/>
            <person name="Chen Y."/>
            <person name="Sun S."/>
            <person name="Springer D."/>
            <person name="Dromer F."/>
            <person name="Young S."/>
            <person name="Zeng Q."/>
            <person name="Chapman S."/>
            <person name="Gujja S."/>
            <person name="Saif S."/>
            <person name="Birren B."/>
        </authorList>
    </citation>
    <scope>NUCLEOTIDE SEQUENCE [LARGE SCALE GENOMIC DNA]</scope>
    <source>
        <strain evidence="4 5">ATCC 28783</strain>
    </source>
</reference>
<dbReference type="PANTHER" id="PTHR10281">
    <property type="entry name" value="MEMBRANE-ASSOCIATED PROGESTERONE RECEPTOR COMPONENT-RELATED"/>
    <property type="match status" value="1"/>
</dbReference>
<dbReference type="AlphaFoldDB" id="A0A4Q1BGF9"/>
<dbReference type="Pfam" id="PF00173">
    <property type="entry name" value="Cyt-b5"/>
    <property type="match status" value="1"/>
</dbReference>
<dbReference type="EMBL" id="SDIL01000090">
    <property type="protein sequence ID" value="RXK36651.1"/>
    <property type="molecule type" value="Genomic_DNA"/>
</dbReference>
<evidence type="ECO:0000256" key="2">
    <source>
        <dbReference type="SAM" id="MobiDB-lite"/>
    </source>
</evidence>
<evidence type="ECO:0000259" key="3">
    <source>
        <dbReference type="SMART" id="SM01117"/>
    </source>
</evidence>
<dbReference type="OrthoDB" id="10257697at2759"/>
<dbReference type="SMART" id="SM01117">
    <property type="entry name" value="Cyt-b5"/>
    <property type="match status" value="1"/>
</dbReference>
<dbReference type="InParanoid" id="A0A4Q1BGF9"/>
<evidence type="ECO:0000313" key="4">
    <source>
        <dbReference type="EMBL" id="RXK36651.1"/>
    </source>
</evidence>
<dbReference type="PANTHER" id="PTHR10281:SF76">
    <property type="entry name" value="CALCUTTA CUP-RELATED"/>
    <property type="match status" value="1"/>
</dbReference>
<accession>A0A4Q1BGF9</accession>
<comment type="similarity">
    <text evidence="1">Belongs to the cytochrome b5 family. MAPR subfamily.</text>
</comment>
<feature type="compositionally biased region" description="Low complexity" evidence="2">
    <location>
        <begin position="267"/>
        <end position="287"/>
    </location>
</feature>
<dbReference type="GO" id="GO:0016020">
    <property type="term" value="C:membrane"/>
    <property type="evidence" value="ECO:0007669"/>
    <property type="project" value="TreeGrafter"/>
</dbReference>
<feature type="region of interest" description="Disordered" evidence="2">
    <location>
        <begin position="67"/>
        <end position="95"/>
    </location>
</feature>
<feature type="region of interest" description="Disordered" evidence="2">
    <location>
        <begin position="1"/>
        <end position="31"/>
    </location>
</feature>
<keyword evidence="5" id="KW-1185">Reference proteome</keyword>
<feature type="compositionally biased region" description="Basic and acidic residues" evidence="2">
    <location>
        <begin position="67"/>
        <end position="87"/>
    </location>
</feature>
<dbReference type="InterPro" id="IPR001199">
    <property type="entry name" value="Cyt_B5-like_heme/steroid-bd"/>
</dbReference>
<comment type="caution">
    <text evidence="4">The sequence shown here is derived from an EMBL/GenBank/DDBJ whole genome shotgun (WGS) entry which is preliminary data.</text>
</comment>
<gene>
    <name evidence="4" type="ORF">M231_06038</name>
</gene>
<protein>
    <recommendedName>
        <fullName evidence="3">Cytochrome b5 heme-binding domain-containing protein</fullName>
    </recommendedName>
</protein>
<dbReference type="Proteomes" id="UP000289152">
    <property type="component" value="Unassembled WGS sequence"/>
</dbReference>
<evidence type="ECO:0000256" key="1">
    <source>
        <dbReference type="ARBA" id="ARBA00038357"/>
    </source>
</evidence>
<dbReference type="GO" id="GO:0020037">
    <property type="term" value="F:heme binding"/>
    <property type="evidence" value="ECO:0007669"/>
    <property type="project" value="UniProtKB-ARBA"/>
</dbReference>
<name>A0A4Q1BGF9_TREME</name>
<proteinExistence type="inferred from homology"/>
<dbReference type="Gene3D" id="3.10.120.10">
    <property type="entry name" value="Cytochrome b5-like heme/steroid binding domain"/>
    <property type="match status" value="1"/>
</dbReference>
<dbReference type="FunFam" id="3.10.120.10:FF:000003">
    <property type="entry name" value="membrane-associated progesterone receptor component 1"/>
    <property type="match status" value="1"/>
</dbReference>
<dbReference type="VEuPathDB" id="FungiDB:TREMEDRAFT_59285"/>
<dbReference type="InterPro" id="IPR036400">
    <property type="entry name" value="Cyt_B5-like_heme/steroid_sf"/>
</dbReference>
<organism evidence="4 5">
    <name type="scientific">Tremella mesenterica</name>
    <name type="common">Jelly fungus</name>
    <dbReference type="NCBI Taxonomy" id="5217"/>
    <lineage>
        <taxon>Eukaryota</taxon>
        <taxon>Fungi</taxon>
        <taxon>Dikarya</taxon>
        <taxon>Basidiomycota</taxon>
        <taxon>Agaricomycotina</taxon>
        <taxon>Tremellomycetes</taxon>
        <taxon>Tremellales</taxon>
        <taxon>Tremellaceae</taxon>
        <taxon>Tremella</taxon>
    </lineage>
</organism>
<feature type="domain" description="Cytochrome b5 heme-binding" evidence="3">
    <location>
        <begin position="151"/>
        <end position="247"/>
    </location>
</feature>